<evidence type="ECO:0000256" key="2">
    <source>
        <dbReference type="ARBA" id="ARBA00022741"/>
    </source>
</evidence>
<dbReference type="GO" id="GO:0004674">
    <property type="term" value="F:protein serine/threonine kinase activity"/>
    <property type="evidence" value="ECO:0007669"/>
    <property type="project" value="TreeGrafter"/>
</dbReference>
<dbReference type="SUPFAM" id="SSF56112">
    <property type="entry name" value="Protein kinase-like (PK-like)"/>
    <property type="match status" value="1"/>
</dbReference>
<comment type="caution">
    <text evidence="6">The sequence shown here is derived from an EMBL/GenBank/DDBJ whole genome shotgun (WGS) entry which is preliminary data.</text>
</comment>
<evidence type="ECO:0000256" key="4">
    <source>
        <dbReference type="ARBA" id="ARBA00022840"/>
    </source>
</evidence>
<dbReference type="PANTHER" id="PTHR44329">
    <property type="entry name" value="SERINE/THREONINE-PROTEIN KINASE TNNI3K-RELATED"/>
    <property type="match status" value="1"/>
</dbReference>
<evidence type="ECO:0000256" key="1">
    <source>
        <dbReference type="ARBA" id="ARBA00022679"/>
    </source>
</evidence>
<dbReference type="Gene3D" id="1.10.510.10">
    <property type="entry name" value="Transferase(Phosphotransferase) domain 1"/>
    <property type="match status" value="1"/>
</dbReference>
<dbReference type="Pfam" id="PF00069">
    <property type="entry name" value="Pkinase"/>
    <property type="match status" value="1"/>
</dbReference>
<dbReference type="AlphaFoldDB" id="A0A2N0R737"/>
<dbReference type="InterPro" id="IPR051681">
    <property type="entry name" value="Ser/Thr_Kinases-Pseudokinases"/>
</dbReference>
<dbReference type="InterPro" id="IPR011009">
    <property type="entry name" value="Kinase-like_dom_sf"/>
</dbReference>
<evidence type="ECO:0000313" key="7">
    <source>
        <dbReference type="Proteomes" id="UP000232688"/>
    </source>
</evidence>
<dbReference type="VEuPathDB" id="FungiDB:RhiirA1_493902"/>
<evidence type="ECO:0000313" key="6">
    <source>
        <dbReference type="EMBL" id="PKC59121.1"/>
    </source>
</evidence>
<reference evidence="6 7" key="1">
    <citation type="submission" date="2017-10" db="EMBL/GenBank/DDBJ databases">
        <title>Extensive intraspecific genome diversity in a model arbuscular mycorrhizal fungus.</title>
        <authorList>
            <person name="Chen E.C.H."/>
            <person name="Morin E."/>
            <person name="Baudet D."/>
            <person name="Noel J."/>
            <person name="Ndikumana S."/>
            <person name="Charron P."/>
            <person name="St-Onge C."/>
            <person name="Giorgi J."/>
            <person name="Grigoriev I.V."/>
            <person name="Roux C."/>
            <person name="Martin F.M."/>
            <person name="Corradi N."/>
        </authorList>
    </citation>
    <scope>NUCLEOTIDE SEQUENCE [LARGE SCALE GENOMIC DNA]</scope>
    <source>
        <strain evidence="6 7">A1</strain>
    </source>
</reference>
<sequence>MRDYLNKPGNYISCELKIDHLLHISRGLLNIHNAEKIHRDLHSGNILFDGTPYISDFGLCQPVDYEERLNLYGAIAYVAPEVLRKKKYTKAADIYSFGILMNELLSEDPPYNNISYKQHEQQHYLMLDIIRGSRPNFSENTPELLKDLIAECWHTEPKKRPTAKELYQRLNVWNKQKYEPSEIYSQIKACEKVKKISTFPTKYSQEIHKSKSISKSISQLVASSSLQFDLGKIGKI</sequence>
<keyword evidence="1" id="KW-0808">Transferase</keyword>
<feature type="domain" description="Protein kinase" evidence="5">
    <location>
        <begin position="1"/>
        <end position="174"/>
    </location>
</feature>
<dbReference type="PANTHER" id="PTHR44329:SF288">
    <property type="entry name" value="MITOGEN-ACTIVATED PROTEIN KINASE KINASE KINASE 20"/>
    <property type="match status" value="1"/>
</dbReference>
<dbReference type="PROSITE" id="PS50011">
    <property type="entry name" value="PROTEIN_KINASE_DOM"/>
    <property type="match status" value="1"/>
</dbReference>
<keyword evidence="2" id="KW-0547">Nucleotide-binding</keyword>
<evidence type="ECO:0000259" key="5">
    <source>
        <dbReference type="PROSITE" id="PS50011"/>
    </source>
</evidence>
<protein>
    <submittedName>
        <fullName evidence="6">Kinase-like protein</fullName>
    </submittedName>
</protein>
<keyword evidence="3 6" id="KW-0418">Kinase</keyword>
<evidence type="ECO:0000256" key="3">
    <source>
        <dbReference type="ARBA" id="ARBA00022777"/>
    </source>
</evidence>
<name>A0A2N0R737_9GLOM</name>
<gene>
    <name evidence="6" type="ORF">RhiirA1_493902</name>
</gene>
<dbReference type="InterPro" id="IPR000719">
    <property type="entry name" value="Prot_kinase_dom"/>
</dbReference>
<proteinExistence type="predicted"/>
<dbReference type="EMBL" id="LLXH01001396">
    <property type="protein sequence ID" value="PKC59121.1"/>
    <property type="molecule type" value="Genomic_DNA"/>
</dbReference>
<dbReference type="Proteomes" id="UP000232688">
    <property type="component" value="Unassembled WGS sequence"/>
</dbReference>
<accession>A0A2N0R737</accession>
<keyword evidence="4" id="KW-0067">ATP-binding</keyword>
<reference evidence="6 7" key="2">
    <citation type="submission" date="2017-10" db="EMBL/GenBank/DDBJ databases">
        <title>Genome analyses suggest a sexual origin of heterokaryosis in a supposedly ancient asexual fungus.</title>
        <authorList>
            <person name="Corradi N."/>
            <person name="Sedzielewska K."/>
            <person name="Noel J."/>
            <person name="Charron P."/>
            <person name="Farinelli L."/>
            <person name="Marton T."/>
            <person name="Kruger M."/>
            <person name="Pelin A."/>
            <person name="Brachmann A."/>
            <person name="Corradi N."/>
        </authorList>
    </citation>
    <scope>NUCLEOTIDE SEQUENCE [LARGE SCALE GENOMIC DNA]</scope>
    <source>
        <strain evidence="6 7">A1</strain>
    </source>
</reference>
<dbReference type="GO" id="GO:0005524">
    <property type="term" value="F:ATP binding"/>
    <property type="evidence" value="ECO:0007669"/>
    <property type="project" value="UniProtKB-KW"/>
</dbReference>
<organism evidence="6 7">
    <name type="scientific">Rhizophagus irregularis</name>
    <dbReference type="NCBI Taxonomy" id="588596"/>
    <lineage>
        <taxon>Eukaryota</taxon>
        <taxon>Fungi</taxon>
        <taxon>Fungi incertae sedis</taxon>
        <taxon>Mucoromycota</taxon>
        <taxon>Glomeromycotina</taxon>
        <taxon>Glomeromycetes</taxon>
        <taxon>Glomerales</taxon>
        <taxon>Glomeraceae</taxon>
        <taxon>Rhizophagus</taxon>
    </lineage>
</organism>